<dbReference type="EMBL" id="JAQQAL010000011">
    <property type="protein sequence ID" value="MDC7226304.1"/>
    <property type="molecule type" value="Genomic_DNA"/>
</dbReference>
<feature type="transmembrane region" description="Helical" evidence="1">
    <location>
        <begin position="140"/>
        <end position="160"/>
    </location>
</feature>
<keyword evidence="1" id="KW-0812">Transmembrane</keyword>
<gene>
    <name evidence="3" type="ORF">PQJ61_06035</name>
</gene>
<evidence type="ECO:0000313" key="3">
    <source>
        <dbReference type="EMBL" id="MDC7226304.1"/>
    </source>
</evidence>
<dbReference type="AlphaFoldDB" id="A0AAJ1IBT5"/>
<feature type="signal peptide" evidence="2">
    <location>
        <begin position="1"/>
        <end position="20"/>
    </location>
</feature>
<accession>A0AAJ1IBT5</accession>
<sequence>MKKTILFLLIIPLSAFSLFAEKNYSSEKVVFLPQEFYVGDLVEMRVVIIPEPGVKVDKPEKFPDSYWVKIEDAEIFEVDEGYELRVFLRPYAPGIRTLPAIQFGDVLLRDIRIQTVSVLSSETLPLAPPAEQLMLPGTKYYIALVVGLVFLLPLFLIIFWTRLRRGIHAYVIERKQRRPYRRLMHVLAELRQDLHEMKGKDFYTRLIEELRIYLTARGSIDYVSATVREASAKILSDFYGIPDNDKLTILLKQGDEVKFGGKRVVASRREDDILLVQNAVSEIEEAAGGQRVDL</sequence>
<evidence type="ECO:0000256" key="1">
    <source>
        <dbReference type="SAM" id="Phobius"/>
    </source>
</evidence>
<dbReference type="Proteomes" id="UP001221217">
    <property type="component" value="Unassembled WGS sequence"/>
</dbReference>
<protein>
    <submittedName>
        <fullName evidence="3">Uncharacterized protein</fullName>
    </submittedName>
</protein>
<comment type="caution">
    <text evidence="3">The sequence shown here is derived from an EMBL/GenBank/DDBJ whole genome shotgun (WGS) entry which is preliminary data.</text>
</comment>
<organism evidence="3 4">
    <name type="scientific">Candidatus Thalassospirochaeta sargassi</name>
    <dbReference type="NCBI Taxonomy" id="3119039"/>
    <lineage>
        <taxon>Bacteria</taxon>
        <taxon>Pseudomonadati</taxon>
        <taxon>Spirochaetota</taxon>
        <taxon>Spirochaetia</taxon>
        <taxon>Spirochaetales</taxon>
        <taxon>Spirochaetaceae</taxon>
        <taxon>Candidatus Thalassospirochaeta</taxon>
    </lineage>
</organism>
<reference evidence="3 4" key="1">
    <citation type="submission" date="2022-12" db="EMBL/GenBank/DDBJ databases">
        <title>Metagenome assembled genome from gulf of manar.</title>
        <authorList>
            <person name="Kohli P."/>
            <person name="Pk S."/>
            <person name="Venkata Ramana C."/>
            <person name="Sasikala C."/>
        </authorList>
    </citation>
    <scope>NUCLEOTIDE SEQUENCE [LARGE SCALE GENOMIC DNA]</scope>
    <source>
        <strain evidence="3">JB008</strain>
    </source>
</reference>
<evidence type="ECO:0000313" key="4">
    <source>
        <dbReference type="Proteomes" id="UP001221217"/>
    </source>
</evidence>
<keyword evidence="1" id="KW-0472">Membrane</keyword>
<keyword evidence="2" id="KW-0732">Signal</keyword>
<keyword evidence="1" id="KW-1133">Transmembrane helix</keyword>
<evidence type="ECO:0000256" key="2">
    <source>
        <dbReference type="SAM" id="SignalP"/>
    </source>
</evidence>
<feature type="chain" id="PRO_5042549666" evidence="2">
    <location>
        <begin position="21"/>
        <end position="294"/>
    </location>
</feature>
<name>A0AAJ1IBT5_9SPIO</name>
<proteinExistence type="predicted"/>